<evidence type="ECO:0000259" key="7">
    <source>
        <dbReference type="Pfam" id="PF07992"/>
    </source>
</evidence>
<dbReference type="PATRIC" id="fig|324602.8.peg.4369"/>
<dbReference type="EnsemblBacteria" id="ABY37071">
    <property type="protein sequence ID" value="ABY37071"/>
    <property type="gene ID" value="Caur_3894"/>
</dbReference>
<evidence type="ECO:0000256" key="5">
    <source>
        <dbReference type="ARBA" id="ARBA00022946"/>
    </source>
</evidence>
<keyword evidence="6" id="KW-0560">Oxidoreductase</keyword>
<keyword evidence="9" id="KW-1185">Reference proteome</keyword>
<dbReference type="eggNOG" id="COG0446">
    <property type="taxonomic scope" value="Bacteria"/>
</dbReference>
<evidence type="ECO:0000313" key="8">
    <source>
        <dbReference type="EMBL" id="ABY37071.1"/>
    </source>
</evidence>
<dbReference type="FunFam" id="3.50.50.60:FF:000034">
    <property type="entry name" value="sulfide:quinone oxidoreductase, mitochondrial"/>
    <property type="match status" value="1"/>
</dbReference>
<dbReference type="GO" id="GO:0048038">
    <property type="term" value="F:quinone binding"/>
    <property type="evidence" value="ECO:0007669"/>
    <property type="project" value="UniProtKB-KW"/>
</dbReference>
<dbReference type="Proteomes" id="UP000002008">
    <property type="component" value="Chromosome"/>
</dbReference>
<organism evidence="8 9">
    <name type="scientific">Chloroflexus aurantiacus (strain ATCC 29366 / DSM 635 / J-10-fl)</name>
    <dbReference type="NCBI Taxonomy" id="324602"/>
    <lineage>
        <taxon>Bacteria</taxon>
        <taxon>Bacillati</taxon>
        <taxon>Chloroflexota</taxon>
        <taxon>Chloroflexia</taxon>
        <taxon>Chloroflexales</taxon>
        <taxon>Chloroflexineae</taxon>
        <taxon>Chloroflexaceae</taxon>
        <taxon>Chloroflexus</taxon>
    </lineage>
</organism>
<proteinExistence type="predicted"/>
<keyword evidence="4" id="KW-0274">FAD</keyword>
<reference evidence="9" key="1">
    <citation type="journal article" date="2011" name="BMC Genomics">
        <title>Complete genome sequence of the filamentous anoxygenic phototrophic bacterium Chloroflexus aurantiacus.</title>
        <authorList>
            <person name="Tang K.H."/>
            <person name="Barry K."/>
            <person name="Chertkov O."/>
            <person name="Dalin E."/>
            <person name="Han C.S."/>
            <person name="Hauser L.J."/>
            <person name="Honchak B.M."/>
            <person name="Karbach L.E."/>
            <person name="Land M.L."/>
            <person name="Lapidus A."/>
            <person name="Larimer F.W."/>
            <person name="Mikhailova N."/>
            <person name="Pitluck S."/>
            <person name="Pierson B.K."/>
            <person name="Blankenship R.E."/>
        </authorList>
    </citation>
    <scope>NUCLEOTIDE SEQUENCE [LARGE SCALE GENOMIC DNA]</scope>
    <source>
        <strain evidence="9">ATCC 29366 / DSM 635 / J-10-fl</strain>
    </source>
</reference>
<dbReference type="HOGENOM" id="CLU_030742_2_0_0"/>
<protein>
    <submittedName>
        <fullName evidence="8">FAD-dependent pyridine nucleotide-disulphide oxidoreductase</fullName>
    </submittedName>
</protein>
<evidence type="ECO:0000256" key="3">
    <source>
        <dbReference type="ARBA" id="ARBA00022719"/>
    </source>
</evidence>
<dbReference type="Gene3D" id="3.50.50.60">
    <property type="entry name" value="FAD/NAD(P)-binding domain"/>
    <property type="match status" value="2"/>
</dbReference>
<keyword evidence="5" id="KW-0809">Transit peptide</keyword>
<gene>
    <name evidence="8" type="ordered locus">Caur_3894</name>
</gene>
<evidence type="ECO:0000256" key="1">
    <source>
        <dbReference type="ARBA" id="ARBA00001974"/>
    </source>
</evidence>
<keyword evidence="3" id="KW-0874">Quinone</keyword>
<dbReference type="GO" id="GO:0071949">
    <property type="term" value="F:FAD binding"/>
    <property type="evidence" value="ECO:0000318"/>
    <property type="project" value="GO_Central"/>
</dbReference>
<dbReference type="AlphaFoldDB" id="A9WDF2"/>
<dbReference type="SUPFAM" id="SSF51905">
    <property type="entry name" value="FAD/NAD(P)-binding domain"/>
    <property type="match status" value="2"/>
</dbReference>
<dbReference type="STRING" id="324602.Caur_3894"/>
<name>A9WDF2_CHLAA</name>
<keyword evidence="2" id="KW-0285">Flavoprotein</keyword>
<dbReference type="KEGG" id="cau:Caur_3894"/>
<evidence type="ECO:0000256" key="4">
    <source>
        <dbReference type="ARBA" id="ARBA00022827"/>
    </source>
</evidence>
<accession>A9WDF2</accession>
<dbReference type="InParanoid" id="A9WDF2"/>
<sequence>MAKSHYQVVIAGGGTGGLTVAAQLMDQPNPPEVALIEPSTVHYYQPLWTLVGGGVFPREQSARPEADYIPPGVTWIKEAVKAFDPDANSLTLSNGETITYDYLVVALGIQIDWGKIKGLPETLGKNGVCSNYSYDTVEYTWQNIRTFRGGNAVFTHPSTPIKCGGAPQKIVYLADDYFRRSGARQQSKLNFYHAGTAIFAVKKYADALNRVVARKGIDVHYQHDLIEVRGEAREAVFMNLATKETVTVHFDMLHVTPPMSAPDVIKSSKLAHTTGWVEVDKHTLQHVRYPNVFSLGDCSNLPTSKTGAAIRKQAPVLVANLMAAMANETLPATYDGYTSCPLVTGYGSLILAEFDYTNQPKESFPFDQSQERYSMYALKAYGLPAMYWNGMLRGRM</sequence>
<evidence type="ECO:0000256" key="6">
    <source>
        <dbReference type="ARBA" id="ARBA00023002"/>
    </source>
</evidence>
<feature type="domain" description="FAD/NAD(P)-binding" evidence="7">
    <location>
        <begin position="6"/>
        <end position="119"/>
    </location>
</feature>
<dbReference type="RefSeq" id="WP_012259724.1">
    <property type="nucleotide sequence ID" value="NC_010175.1"/>
</dbReference>
<dbReference type="PANTHER" id="PTHR10632">
    <property type="entry name" value="SULFIDE:QUINONE OXIDOREDUCTASE"/>
    <property type="match status" value="1"/>
</dbReference>
<dbReference type="InterPro" id="IPR023753">
    <property type="entry name" value="FAD/NAD-binding_dom"/>
</dbReference>
<dbReference type="EMBL" id="CP000909">
    <property type="protein sequence ID" value="ABY37071.1"/>
    <property type="molecule type" value="Genomic_DNA"/>
</dbReference>
<dbReference type="PANTHER" id="PTHR10632:SF2">
    <property type="entry name" value="SULFIDE:QUINONE OXIDOREDUCTASE, MITOCHONDRIAL"/>
    <property type="match status" value="1"/>
</dbReference>
<dbReference type="GO" id="GO:0070224">
    <property type="term" value="F:sulfide:quinone oxidoreductase activity"/>
    <property type="evidence" value="ECO:0000318"/>
    <property type="project" value="GO_Central"/>
</dbReference>
<dbReference type="InterPro" id="IPR036188">
    <property type="entry name" value="FAD/NAD-bd_sf"/>
</dbReference>
<dbReference type="GO" id="GO:0070221">
    <property type="term" value="P:sulfide oxidation, using sulfide:quinone oxidoreductase"/>
    <property type="evidence" value="ECO:0000318"/>
    <property type="project" value="GO_Central"/>
</dbReference>
<dbReference type="Pfam" id="PF07992">
    <property type="entry name" value="Pyr_redox_2"/>
    <property type="match status" value="1"/>
</dbReference>
<comment type="cofactor">
    <cofactor evidence="1">
        <name>FAD</name>
        <dbReference type="ChEBI" id="CHEBI:57692"/>
    </cofactor>
</comment>
<evidence type="ECO:0000313" key="9">
    <source>
        <dbReference type="Proteomes" id="UP000002008"/>
    </source>
</evidence>
<evidence type="ECO:0000256" key="2">
    <source>
        <dbReference type="ARBA" id="ARBA00022630"/>
    </source>
</evidence>
<dbReference type="InterPro" id="IPR015904">
    <property type="entry name" value="Sulphide_quinone_reductase"/>
</dbReference>